<dbReference type="EMBL" id="GL945483">
    <property type="protein sequence ID" value="EGN96737.1"/>
    <property type="molecule type" value="Genomic_DNA"/>
</dbReference>
<evidence type="ECO:0000256" key="1">
    <source>
        <dbReference type="SAM" id="MobiDB-lite"/>
    </source>
</evidence>
<feature type="region of interest" description="Disordered" evidence="1">
    <location>
        <begin position="59"/>
        <end position="86"/>
    </location>
</feature>
<accession>F8Q5B0</accession>
<sequence length="86" mass="8693">MSFGPSSPPAPSSTTPISLTTPSPSSQAMAATNINPSSNADLNPATVFSPVCTSVPTTPLYVDRSGVQSPTRSDLDTPVDADSANI</sequence>
<dbReference type="InParanoid" id="F8Q5B0"/>
<organism evidence="3">
    <name type="scientific">Serpula lacrymans var. lacrymans (strain S7.3)</name>
    <name type="common">Dry rot fungus</name>
    <dbReference type="NCBI Taxonomy" id="936435"/>
    <lineage>
        <taxon>Eukaryota</taxon>
        <taxon>Fungi</taxon>
        <taxon>Dikarya</taxon>
        <taxon>Basidiomycota</taxon>
        <taxon>Agaricomycotina</taxon>
        <taxon>Agaricomycetes</taxon>
        <taxon>Agaricomycetidae</taxon>
        <taxon>Boletales</taxon>
        <taxon>Coniophorineae</taxon>
        <taxon>Serpulaceae</taxon>
        <taxon>Serpula</taxon>
    </lineage>
</organism>
<keyword evidence="3" id="KW-1185">Reference proteome</keyword>
<dbReference type="Proteomes" id="UP000008063">
    <property type="component" value="Unassembled WGS sequence"/>
</dbReference>
<dbReference type="HOGENOM" id="CLU_2504064_0_0_1"/>
<feature type="compositionally biased region" description="Polar residues" evidence="1">
    <location>
        <begin position="27"/>
        <end position="41"/>
    </location>
</feature>
<feature type="compositionally biased region" description="Pro residues" evidence="1">
    <location>
        <begin position="1"/>
        <end position="11"/>
    </location>
</feature>
<dbReference type="AlphaFoldDB" id="F8Q5B0"/>
<proteinExistence type="predicted"/>
<evidence type="ECO:0000313" key="2">
    <source>
        <dbReference type="EMBL" id="EGN96737.1"/>
    </source>
</evidence>
<evidence type="ECO:0000313" key="3">
    <source>
        <dbReference type="Proteomes" id="UP000008063"/>
    </source>
</evidence>
<protein>
    <submittedName>
        <fullName evidence="2">Uncharacterized protein</fullName>
    </submittedName>
</protein>
<feature type="compositionally biased region" description="Low complexity" evidence="1">
    <location>
        <begin position="12"/>
        <end position="26"/>
    </location>
</feature>
<gene>
    <name evidence="2" type="ORF">SERLA73DRAFT_184897</name>
</gene>
<name>F8Q5B0_SERL3</name>
<feature type="non-terminal residue" evidence="2">
    <location>
        <position position="86"/>
    </location>
</feature>
<feature type="region of interest" description="Disordered" evidence="1">
    <location>
        <begin position="1"/>
        <end position="44"/>
    </location>
</feature>
<reference evidence="3" key="1">
    <citation type="journal article" date="2011" name="Science">
        <title>The plant cell wall-decomposing machinery underlies the functional diversity of forest fungi.</title>
        <authorList>
            <person name="Eastwood D.C."/>
            <person name="Floudas D."/>
            <person name="Binder M."/>
            <person name="Majcherczyk A."/>
            <person name="Schneider P."/>
            <person name="Aerts A."/>
            <person name="Asiegbu F.O."/>
            <person name="Baker S.E."/>
            <person name="Barry K."/>
            <person name="Bendiksby M."/>
            <person name="Blumentritt M."/>
            <person name="Coutinho P.M."/>
            <person name="Cullen D."/>
            <person name="de Vries R.P."/>
            <person name="Gathman A."/>
            <person name="Goodell B."/>
            <person name="Henrissat B."/>
            <person name="Ihrmark K."/>
            <person name="Kauserud H."/>
            <person name="Kohler A."/>
            <person name="LaButti K."/>
            <person name="Lapidus A."/>
            <person name="Lavin J.L."/>
            <person name="Lee Y.-H."/>
            <person name="Lindquist E."/>
            <person name="Lilly W."/>
            <person name="Lucas S."/>
            <person name="Morin E."/>
            <person name="Murat C."/>
            <person name="Oguiza J.A."/>
            <person name="Park J."/>
            <person name="Pisabarro A.G."/>
            <person name="Riley R."/>
            <person name="Rosling A."/>
            <person name="Salamov A."/>
            <person name="Schmidt O."/>
            <person name="Schmutz J."/>
            <person name="Skrede I."/>
            <person name="Stenlid J."/>
            <person name="Wiebenga A."/>
            <person name="Xie X."/>
            <person name="Kuees U."/>
            <person name="Hibbett D.S."/>
            <person name="Hoffmeister D."/>
            <person name="Hoegberg N."/>
            <person name="Martin F."/>
            <person name="Grigoriev I.V."/>
            <person name="Watkinson S.C."/>
        </authorList>
    </citation>
    <scope>NUCLEOTIDE SEQUENCE [LARGE SCALE GENOMIC DNA]</scope>
    <source>
        <strain evidence="3">strain S7.3</strain>
    </source>
</reference>